<evidence type="ECO:0000256" key="6">
    <source>
        <dbReference type="SAM" id="Phobius"/>
    </source>
</evidence>
<accession>A0ABT9XM39</accession>
<proteinExistence type="predicted"/>
<dbReference type="Proteomes" id="UP001232973">
    <property type="component" value="Unassembled WGS sequence"/>
</dbReference>
<dbReference type="PANTHER" id="PTHR30086">
    <property type="entry name" value="ARGININE EXPORTER PROTEIN ARGO"/>
    <property type="match status" value="1"/>
</dbReference>
<evidence type="ECO:0000256" key="5">
    <source>
        <dbReference type="ARBA" id="ARBA00023136"/>
    </source>
</evidence>
<feature type="transmembrane region" description="Helical" evidence="6">
    <location>
        <begin position="140"/>
        <end position="162"/>
    </location>
</feature>
<dbReference type="EMBL" id="JAUSTP010000040">
    <property type="protein sequence ID" value="MDQ0191384.1"/>
    <property type="molecule type" value="Genomic_DNA"/>
</dbReference>
<evidence type="ECO:0000256" key="3">
    <source>
        <dbReference type="ARBA" id="ARBA00022692"/>
    </source>
</evidence>
<comment type="subcellular location">
    <subcellularLocation>
        <location evidence="1">Cell membrane</location>
        <topology evidence="1">Multi-pass membrane protein</topology>
    </subcellularLocation>
</comment>
<dbReference type="Pfam" id="PF01810">
    <property type="entry name" value="LysE"/>
    <property type="match status" value="1"/>
</dbReference>
<evidence type="ECO:0000256" key="2">
    <source>
        <dbReference type="ARBA" id="ARBA00022475"/>
    </source>
</evidence>
<comment type="caution">
    <text evidence="7">The sequence shown here is derived from an EMBL/GenBank/DDBJ whole genome shotgun (WGS) entry which is preliminary data.</text>
</comment>
<name>A0ABT9XM39_9BACL</name>
<organism evidence="7 8">
    <name type="scientific">Alicyclobacillus cycloheptanicus</name>
    <dbReference type="NCBI Taxonomy" id="1457"/>
    <lineage>
        <taxon>Bacteria</taxon>
        <taxon>Bacillati</taxon>
        <taxon>Bacillota</taxon>
        <taxon>Bacilli</taxon>
        <taxon>Bacillales</taxon>
        <taxon>Alicyclobacillaceae</taxon>
        <taxon>Alicyclobacillus</taxon>
    </lineage>
</organism>
<keyword evidence="8" id="KW-1185">Reference proteome</keyword>
<feature type="transmembrane region" description="Helical" evidence="6">
    <location>
        <begin position="207"/>
        <end position="228"/>
    </location>
</feature>
<evidence type="ECO:0000256" key="1">
    <source>
        <dbReference type="ARBA" id="ARBA00004651"/>
    </source>
</evidence>
<evidence type="ECO:0000256" key="4">
    <source>
        <dbReference type="ARBA" id="ARBA00022989"/>
    </source>
</evidence>
<keyword evidence="5 6" id="KW-0472">Membrane</keyword>
<sequence>MFLTGFLLSLSLCLDLGIVNVAIITTGLERGFLPSFCVGFGSSFGDLMYAVLSMAGISALLQFAAIRWVLWIGGTIVLLWFSMQMVRESIRPGRLTAGAAPTADAAAGTQTQGTAAETAATTPAAAATGGAGVRDLLTGLGLALSSPTSILWFATVGGSIIAADDHHGTPEASLLKLFLGFFCAGVGWSGAIAFVSGQLGRRMGPALLRLLSLTFAGLFLYFAMRVFLNGLHTLPSIA</sequence>
<evidence type="ECO:0000313" key="7">
    <source>
        <dbReference type="EMBL" id="MDQ0191384.1"/>
    </source>
</evidence>
<protein>
    <submittedName>
        <fullName evidence="7">L-lysine exporter family protein LysE/ArgO</fullName>
    </submittedName>
</protein>
<feature type="transmembrane region" description="Helical" evidence="6">
    <location>
        <begin position="48"/>
        <end position="81"/>
    </location>
</feature>
<gene>
    <name evidence="7" type="ORF">J2S03_003255</name>
</gene>
<keyword evidence="2" id="KW-1003">Cell membrane</keyword>
<keyword evidence="4 6" id="KW-1133">Transmembrane helix</keyword>
<evidence type="ECO:0000313" key="8">
    <source>
        <dbReference type="Proteomes" id="UP001232973"/>
    </source>
</evidence>
<reference evidence="7 8" key="1">
    <citation type="submission" date="2023-07" db="EMBL/GenBank/DDBJ databases">
        <title>Genomic Encyclopedia of Type Strains, Phase IV (KMG-IV): sequencing the most valuable type-strain genomes for metagenomic binning, comparative biology and taxonomic classification.</title>
        <authorList>
            <person name="Goeker M."/>
        </authorList>
    </citation>
    <scope>NUCLEOTIDE SEQUENCE [LARGE SCALE GENOMIC DNA]</scope>
    <source>
        <strain evidence="7 8">DSM 4006</strain>
    </source>
</reference>
<dbReference type="InterPro" id="IPR001123">
    <property type="entry name" value="LeuE-type"/>
</dbReference>
<dbReference type="PANTHER" id="PTHR30086:SF20">
    <property type="entry name" value="ARGININE EXPORTER PROTEIN ARGO-RELATED"/>
    <property type="match status" value="1"/>
</dbReference>
<feature type="transmembrane region" description="Helical" evidence="6">
    <location>
        <begin position="174"/>
        <end position="195"/>
    </location>
</feature>
<dbReference type="RefSeq" id="WP_274457150.1">
    <property type="nucleotide sequence ID" value="NZ_CP067097.1"/>
</dbReference>
<keyword evidence="3 6" id="KW-0812">Transmembrane</keyword>